<evidence type="ECO:0000256" key="7">
    <source>
        <dbReference type="SAM" id="Coils"/>
    </source>
</evidence>
<dbReference type="RefSeq" id="WP_382373780.1">
    <property type="nucleotide sequence ID" value="NZ_JBHLWA010000017.1"/>
</dbReference>
<dbReference type="EMBL" id="JBHLWA010000017">
    <property type="protein sequence ID" value="MFC0322775.1"/>
    <property type="molecule type" value="Genomic_DNA"/>
</dbReference>
<sequence>MTTKFMQNYQVYLTPLSPIHIGCGEDFEPTNYVIDEGVLYHFEPSKLYLSKEQKTELLNLSQRCDLLAIQRFFKKNAKQATEFSHYIASVGAGVAEEWEMRIGKVAQRESNSNKVISNLAIERNAYLAGINEPYIPGSSFKGALATVLLDNEHRKRGNPDTKEKHKDLLKKYLGEFKDSKLRLVKFSDFMPTQPIQSKVYYSLNFKKEMSEKGILGKGVPLRRECIVAGQFHAFKSELSLWKEAPLTIKDYFKRLTEYHLPIFEKECERLVTYRLISPVWVNGVKTLLANNNVALVRLGKNGADSKIYQAKGMAKIKIMTGKGRENKYLDRSTTVWLAGNNKSQQSELYPFGWALLELNDGQENAPLKQWCEQQSANHTFDKVTFFAQQAEIKQQKQQAYEAELAKQHEQKKQRLAEEQALQRQLAEREKALNLVNKNQRLVLEMLNTLADIRQPLQGSNRPPEFIQFETLCETAQTWNEEDKAFLIEKITLNAVNNKITLSKKSFDKFKKYGLKKS</sequence>
<keyword evidence="4" id="KW-0694">RNA-binding</keyword>
<keyword evidence="5" id="KW-0051">Antiviral defense</keyword>
<organism evidence="9 10">
    <name type="scientific">Gallibacterium melopsittaci</name>
    <dbReference type="NCBI Taxonomy" id="516063"/>
    <lineage>
        <taxon>Bacteria</taxon>
        <taxon>Pseudomonadati</taxon>
        <taxon>Pseudomonadota</taxon>
        <taxon>Gammaproteobacteria</taxon>
        <taxon>Pasteurellales</taxon>
        <taxon>Pasteurellaceae</taxon>
        <taxon>Gallibacterium</taxon>
    </lineage>
</organism>
<evidence type="ECO:0000256" key="5">
    <source>
        <dbReference type="ARBA" id="ARBA00023118"/>
    </source>
</evidence>
<evidence type="ECO:0000313" key="10">
    <source>
        <dbReference type="Proteomes" id="UP001589769"/>
    </source>
</evidence>
<dbReference type="NCBIfam" id="TIGR01899">
    <property type="entry name" value="cas_TM1807_csm5"/>
    <property type="match status" value="1"/>
</dbReference>
<evidence type="ECO:0000256" key="3">
    <source>
        <dbReference type="ARBA" id="ARBA00016113"/>
    </source>
</evidence>
<comment type="similarity">
    <text evidence="2">Belongs to the CRISPR-associated Csm5 family.</text>
</comment>
<name>A0ABV6HV68_9PAST</name>
<dbReference type="PANTHER" id="PTHR38007">
    <property type="entry name" value="CRISPR SYSTEM CMS PROTEIN CSM5"/>
    <property type="match status" value="1"/>
</dbReference>
<evidence type="ECO:0000256" key="6">
    <source>
        <dbReference type="ARBA" id="ARBA00031720"/>
    </source>
</evidence>
<gene>
    <name evidence="9" type="primary">csm5</name>
    <name evidence="9" type="ORF">ACFFHT_04255</name>
</gene>
<dbReference type="PANTHER" id="PTHR38007:SF1">
    <property type="entry name" value="CRISPR SYSTEM CMS PROTEIN CSM5"/>
    <property type="match status" value="1"/>
</dbReference>
<dbReference type="Proteomes" id="UP001589769">
    <property type="component" value="Unassembled WGS sequence"/>
</dbReference>
<comment type="function">
    <text evidence="1">This subunit might be involved in maturation of a crRNA intermediate to its mature form.</text>
</comment>
<protein>
    <recommendedName>
        <fullName evidence="3">CRISPR system Cms protein Csm5</fullName>
    </recommendedName>
    <alternativeName>
        <fullName evidence="6">CRISPR type III A-associated protein Csm5</fullName>
    </alternativeName>
</protein>
<comment type="caution">
    <text evidence="9">The sequence shown here is derived from an EMBL/GenBank/DDBJ whole genome shotgun (WGS) entry which is preliminary data.</text>
</comment>
<dbReference type="Pfam" id="PF03787">
    <property type="entry name" value="RAMPs"/>
    <property type="match status" value="1"/>
</dbReference>
<accession>A0ABV6HV68</accession>
<dbReference type="InterPro" id="IPR005537">
    <property type="entry name" value="RAMP_III_fam"/>
</dbReference>
<feature type="domain" description="CRISPR type III-associated protein" evidence="8">
    <location>
        <begin position="13"/>
        <end position="212"/>
    </location>
</feature>
<dbReference type="InterPro" id="IPR010173">
    <property type="entry name" value="CRISPR-assoc_Csm5"/>
</dbReference>
<reference evidence="9 10" key="1">
    <citation type="submission" date="2024-09" db="EMBL/GenBank/DDBJ databases">
        <authorList>
            <person name="Sun Q."/>
            <person name="Mori K."/>
        </authorList>
    </citation>
    <scope>NUCLEOTIDE SEQUENCE [LARGE SCALE GENOMIC DNA]</scope>
    <source>
        <strain evidence="9 10">CCM 7538</strain>
    </source>
</reference>
<evidence type="ECO:0000259" key="8">
    <source>
        <dbReference type="Pfam" id="PF03787"/>
    </source>
</evidence>
<evidence type="ECO:0000313" key="9">
    <source>
        <dbReference type="EMBL" id="MFC0322775.1"/>
    </source>
</evidence>
<evidence type="ECO:0000256" key="2">
    <source>
        <dbReference type="ARBA" id="ARBA00006680"/>
    </source>
</evidence>
<evidence type="ECO:0000256" key="1">
    <source>
        <dbReference type="ARBA" id="ARBA00003088"/>
    </source>
</evidence>
<keyword evidence="10" id="KW-1185">Reference proteome</keyword>
<proteinExistence type="inferred from homology"/>
<evidence type="ECO:0000256" key="4">
    <source>
        <dbReference type="ARBA" id="ARBA00022884"/>
    </source>
</evidence>
<keyword evidence="7" id="KW-0175">Coiled coil</keyword>
<feature type="coiled-coil region" evidence="7">
    <location>
        <begin position="390"/>
        <end position="438"/>
    </location>
</feature>